<dbReference type="Gene3D" id="2.10.310.10">
    <property type="entry name" value="Serpins superfamily"/>
    <property type="match status" value="1"/>
</dbReference>
<feature type="domain" description="Serpin" evidence="7">
    <location>
        <begin position="25"/>
        <end position="134"/>
    </location>
</feature>
<keyword evidence="6" id="KW-1133">Transmembrane helix</keyword>
<dbReference type="SUPFAM" id="SSF56574">
    <property type="entry name" value="Serpins"/>
    <property type="match status" value="1"/>
</dbReference>
<reference evidence="8" key="2">
    <citation type="submission" date="2025-09" db="UniProtKB">
        <authorList>
            <consortium name="Ensembl"/>
        </authorList>
    </citation>
    <scope>IDENTIFICATION</scope>
</reference>
<dbReference type="InterPro" id="IPR036186">
    <property type="entry name" value="Serpin_sf"/>
</dbReference>
<evidence type="ECO:0000256" key="4">
    <source>
        <dbReference type="ARBA" id="ARBA00022900"/>
    </source>
</evidence>
<name>A0A7M4ER65_CROPO</name>
<dbReference type="AlphaFoldDB" id="A0A7M4ER65"/>
<sequence>MQYVISNFAVQYCRRNTTITFWVIVDLFIPVFSVSGTYELKDFFMKLGVAKVFSNQADLSGIAQDANLKVSRAVHKAMLNVYENGTEAAAATFLEIVTDSDSLSPTIKFNRPFLVMIVDQATHSILFMGKIMNPTEK</sequence>
<keyword evidence="4" id="KW-0722">Serine protease inhibitor</keyword>
<keyword evidence="6" id="KW-0472">Membrane</keyword>
<dbReference type="InterPro" id="IPR023795">
    <property type="entry name" value="Serpin_CS"/>
</dbReference>
<comment type="similarity">
    <text evidence="1">Belongs to the serpin family.</text>
</comment>
<dbReference type="FunFam" id="2.10.310.10:FF:000001">
    <property type="entry name" value="Serpin family A member 1"/>
    <property type="match status" value="1"/>
</dbReference>
<feature type="transmembrane region" description="Helical" evidence="6">
    <location>
        <begin position="19"/>
        <end position="38"/>
    </location>
</feature>
<dbReference type="PANTHER" id="PTHR11461:SF165">
    <property type="entry name" value="ALPHA-1-ANTITRYPSIN"/>
    <property type="match status" value="1"/>
</dbReference>
<dbReference type="InterPro" id="IPR000215">
    <property type="entry name" value="Serpin_fam"/>
</dbReference>
<dbReference type="Ensembl" id="ENSCPRT00005015156.1">
    <property type="protein sequence ID" value="ENSCPRP00005012880.1"/>
    <property type="gene ID" value="ENSCPRG00005009134.1"/>
</dbReference>
<dbReference type="GO" id="GO:0004867">
    <property type="term" value="F:serine-type endopeptidase inhibitor activity"/>
    <property type="evidence" value="ECO:0007669"/>
    <property type="project" value="UniProtKB-KW"/>
</dbReference>
<evidence type="ECO:0000313" key="9">
    <source>
        <dbReference type="Proteomes" id="UP000594220"/>
    </source>
</evidence>
<keyword evidence="2" id="KW-0646">Protease inhibitor</keyword>
<accession>A0A7M4ER65</accession>
<dbReference type="Proteomes" id="UP000594220">
    <property type="component" value="Unplaced"/>
</dbReference>
<organism evidence="8 9">
    <name type="scientific">Crocodylus porosus</name>
    <name type="common">Saltwater crocodile</name>
    <name type="synonym">Estuarine crocodile</name>
    <dbReference type="NCBI Taxonomy" id="8502"/>
    <lineage>
        <taxon>Eukaryota</taxon>
        <taxon>Metazoa</taxon>
        <taxon>Chordata</taxon>
        <taxon>Craniata</taxon>
        <taxon>Vertebrata</taxon>
        <taxon>Euteleostomi</taxon>
        <taxon>Archelosauria</taxon>
        <taxon>Archosauria</taxon>
        <taxon>Crocodylia</taxon>
        <taxon>Longirostres</taxon>
        <taxon>Crocodylidae</taxon>
        <taxon>Crocodylus</taxon>
    </lineage>
</organism>
<evidence type="ECO:0000256" key="6">
    <source>
        <dbReference type="SAM" id="Phobius"/>
    </source>
</evidence>
<proteinExistence type="inferred from homology"/>
<evidence type="ECO:0000256" key="3">
    <source>
        <dbReference type="ARBA" id="ARBA00022729"/>
    </source>
</evidence>
<dbReference type="GO" id="GO:0005615">
    <property type="term" value="C:extracellular space"/>
    <property type="evidence" value="ECO:0007669"/>
    <property type="project" value="InterPro"/>
</dbReference>
<dbReference type="InterPro" id="IPR042178">
    <property type="entry name" value="Serpin_sf_1"/>
</dbReference>
<evidence type="ECO:0000256" key="5">
    <source>
        <dbReference type="ARBA" id="ARBA00023180"/>
    </source>
</evidence>
<reference evidence="8" key="1">
    <citation type="submission" date="2025-08" db="UniProtKB">
        <authorList>
            <consortium name="Ensembl"/>
        </authorList>
    </citation>
    <scope>IDENTIFICATION</scope>
</reference>
<keyword evidence="9" id="KW-1185">Reference proteome</keyword>
<dbReference type="PROSITE" id="PS00284">
    <property type="entry name" value="SERPIN"/>
    <property type="match status" value="1"/>
</dbReference>
<dbReference type="GeneTree" id="ENSGT00940000164389"/>
<dbReference type="OMA" id="HENNSIF"/>
<evidence type="ECO:0000259" key="7">
    <source>
        <dbReference type="Pfam" id="PF00079"/>
    </source>
</evidence>
<keyword evidence="3" id="KW-0732">Signal</keyword>
<dbReference type="Gene3D" id="3.30.497.10">
    <property type="entry name" value="Antithrombin, subunit I, domain 2"/>
    <property type="match status" value="1"/>
</dbReference>
<evidence type="ECO:0000313" key="8">
    <source>
        <dbReference type="Ensembl" id="ENSCPRP00005012880.1"/>
    </source>
</evidence>
<evidence type="ECO:0000256" key="2">
    <source>
        <dbReference type="ARBA" id="ARBA00022690"/>
    </source>
</evidence>
<evidence type="ECO:0000256" key="1">
    <source>
        <dbReference type="ARBA" id="ARBA00009500"/>
    </source>
</evidence>
<dbReference type="Pfam" id="PF00079">
    <property type="entry name" value="Serpin"/>
    <property type="match status" value="1"/>
</dbReference>
<keyword evidence="5" id="KW-0325">Glycoprotein</keyword>
<dbReference type="InterPro" id="IPR023796">
    <property type="entry name" value="Serpin_dom"/>
</dbReference>
<dbReference type="PANTHER" id="PTHR11461">
    <property type="entry name" value="SERINE PROTEASE INHIBITOR, SERPIN"/>
    <property type="match status" value="1"/>
</dbReference>
<protein>
    <recommendedName>
        <fullName evidence="7">Serpin domain-containing protein</fullName>
    </recommendedName>
</protein>
<keyword evidence="6" id="KW-0812">Transmembrane</keyword>